<evidence type="ECO:0000259" key="8">
    <source>
        <dbReference type="PROSITE" id="PS51211"/>
    </source>
</evidence>
<dbReference type="InterPro" id="IPR001747">
    <property type="entry name" value="Vitellogenin_N"/>
</dbReference>
<feature type="compositionally biased region" description="Basic and acidic residues" evidence="7">
    <location>
        <begin position="66"/>
        <end position="80"/>
    </location>
</feature>
<keyword evidence="4" id="KW-0539">Nucleus</keyword>
<feature type="compositionally biased region" description="Acidic residues" evidence="7">
    <location>
        <begin position="175"/>
        <end position="185"/>
    </location>
</feature>
<dbReference type="SMART" id="SM01169">
    <property type="entry name" value="DUF1943"/>
    <property type="match status" value="1"/>
</dbReference>
<evidence type="ECO:0000256" key="2">
    <source>
        <dbReference type="ARBA" id="ARBA00010801"/>
    </source>
</evidence>
<feature type="compositionally biased region" description="Basic and acidic residues" evidence="7">
    <location>
        <begin position="152"/>
        <end position="174"/>
    </location>
</feature>
<dbReference type="EnsemblMetazoa" id="LLOJ001484-RA">
    <property type="protein sequence ID" value="LLOJ001484-PA"/>
    <property type="gene ID" value="LLOJ001484"/>
</dbReference>
<dbReference type="SMART" id="SM00638">
    <property type="entry name" value="LPD_N"/>
    <property type="match status" value="1"/>
</dbReference>
<dbReference type="VEuPathDB" id="VectorBase:LLOJ001484"/>
<dbReference type="GO" id="GO:0005634">
    <property type="term" value="C:nucleus"/>
    <property type="evidence" value="ECO:0007669"/>
    <property type="project" value="UniProtKB-SubCell"/>
</dbReference>
<evidence type="ECO:0000256" key="5">
    <source>
        <dbReference type="PROSITE-ProRule" id="PRU00557"/>
    </source>
</evidence>
<comment type="similarity">
    <text evidence="2">Belongs to the GCF family.</text>
</comment>
<accession>A0A1B0EW00</accession>
<dbReference type="InterPro" id="IPR015816">
    <property type="entry name" value="Vitellinogen_b-sht_N"/>
</dbReference>
<dbReference type="GO" id="GO:0005319">
    <property type="term" value="F:lipid transporter activity"/>
    <property type="evidence" value="ECO:0007669"/>
    <property type="project" value="InterPro"/>
</dbReference>
<feature type="domain" description="Vitellogenin" evidence="8">
    <location>
        <begin position="874"/>
        <end position="1512"/>
    </location>
</feature>
<dbReference type="EMBL" id="AJWK01005179">
    <property type="status" value="NOT_ANNOTATED_CDS"/>
    <property type="molecule type" value="Genomic_DNA"/>
</dbReference>
<dbReference type="InterPro" id="IPR011030">
    <property type="entry name" value="Lipovitellin_superhlx_dom"/>
</dbReference>
<feature type="compositionally biased region" description="Basic residues" evidence="7">
    <location>
        <begin position="1"/>
        <end position="12"/>
    </location>
</feature>
<dbReference type="InterPro" id="IPR015255">
    <property type="entry name" value="Vitellinogen_open_b-sht"/>
</dbReference>
<name>A0A1B0EW00_LUTLO</name>
<dbReference type="PANTHER" id="PTHR12214:SF0">
    <property type="entry name" value="LD29489P"/>
    <property type="match status" value="1"/>
</dbReference>
<dbReference type="SUPFAM" id="SSF56968">
    <property type="entry name" value="Lipovitellin-phosvitin complex, beta-sheet shell regions"/>
    <property type="match status" value="1"/>
</dbReference>
<dbReference type="VEuPathDB" id="VectorBase:LLONM1_004902"/>
<organism evidence="9 10">
    <name type="scientific">Lutzomyia longipalpis</name>
    <name type="common">Sand fly</name>
    <dbReference type="NCBI Taxonomy" id="7200"/>
    <lineage>
        <taxon>Eukaryota</taxon>
        <taxon>Metazoa</taxon>
        <taxon>Ecdysozoa</taxon>
        <taxon>Arthropoda</taxon>
        <taxon>Hexapoda</taxon>
        <taxon>Insecta</taxon>
        <taxon>Pterygota</taxon>
        <taxon>Neoptera</taxon>
        <taxon>Endopterygota</taxon>
        <taxon>Diptera</taxon>
        <taxon>Nematocera</taxon>
        <taxon>Psychodoidea</taxon>
        <taxon>Psychodidae</taxon>
        <taxon>Lutzomyia</taxon>
        <taxon>Lutzomyia</taxon>
    </lineage>
</organism>
<evidence type="ECO:0000256" key="4">
    <source>
        <dbReference type="ARBA" id="ARBA00023242"/>
    </source>
</evidence>
<keyword evidence="3" id="KW-0732">Signal</keyword>
<feature type="compositionally biased region" description="Basic and acidic residues" evidence="7">
    <location>
        <begin position="421"/>
        <end position="437"/>
    </location>
</feature>
<evidence type="ECO:0000313" key="9">
    <source>
        <dbReference type="EnsemblMetazoa" id="LLOJ001484-PA"/>
    </source>
</evidence>
<comment type="caution">
    <text evidence="5">Lacks conserved residue(s) required for the propagation of feature annotation.</text>
</comment>
<feature type="region of interest" description="Disordered" evidence="7">
    <location>
        <begin position="408"/>
        <end position="463"/>
    </location>
</feature>
<dbReference type="Proteomes" id="UP000092461">
    <property type="component" value="Unassembled WGS sequence"/>
</dbReference>
<dbReference type="Gene3D" id="2.30.230.10">
    <property type="entry name" value="Lipovitellin, beta-sheet shell regions, chain A"/>
    <property type="match status" value="1"/>
</dbReference>
<dbReference type="InterPro" id="IPR012890">
    <property type="entry name" value="GCFC2-like"/>
</dbReference>
<feature type="coiled-coil region" evidence="6">
    <location>
        <begin position="319"/>
        <end position="346"/>
    </location>
</feature>
<dbReference type="Pfam" id="PF07842">
    <property type="entry name" value="GCFC"/>
    <property type="match status" value="1"/>
</dbReference>
<evidence type="ECO:0000256" key="1">
    <source>
        <dbReference type="ARBA" id="ARBA00004123"/>
    </source>
</evidence>
<feature type="region of interest" description="Disordered" evidence="7">
    <location>
        <begin position="152"/>
        <end position="185"/>
    </location>
</feature>
<dbReference type="VEuPathDB" id="VectorBase:LLONM1_005045"/>
<dbReference type="EMBL" id="AJWK01005180">
    <property type="status" value="NOT_ANNOTATED_CDS"/>
    <property type="molecule type" value="Genomic_DNA"/>
</dbReference>
<proteinExistence type="inferred from homology"/>
<evidence type="ECO:0000256" key="7">
    <source>
        <dbReference type="SAM" id="MobiDB-lite"/>
    </source>
</evidence>
<protein>
    <recommendedName>
        <fullName evidence="8">Vitellogenin domain-containing protein</fullName>
    </recommendedName>
</protein>
<dbReference type="SUPFAM" id="SSF48431">
    <property type="entry name" value="Lipovitellin-phosvitin complex, superhelical domain"/>
    <property type="match status" value="1"/>
</dbReference>
<sequence>MKKLDKQRRKKNRADSDSTSGQSGTLDRPSREAPAASSHGTPSEFNNKQKNKKELKDNSNSVQTEIRTDDFVLVIKKSEPDGMVLNGRAALCAGRDDMSSEDEESSEREKKEPQPGNHKFTPLDSFKKVLESGKIPDAAMIHAARKRRQKARELGEFIPIEEKPDEAKPRRCDENADDDGSEEEERIDMSAITGVKEREERREKFYSVQQEMSDDSDLEMNEWENQQIRKGVTGTQLALAQNESIFSQYMIQPTSVVAPEQNMSTGALLEQAYARNCLEKPKQMLASSTKSESKSSGPRMPQEILQKVRDRLTQVKDLNAKHVRDIEEMTKEIKMMKIEAIDCEQKAPVAAAKYRFYQELRGYVSDLVECLDEKVPLIVELEKKAIGLMAKHANYLIERRRQDIRDQAKEISDSAKPGSSRKGDDEEHVRRAAEREGRRTRRRRDRERNSMNESHLDGMSSDDEISDHDLAQYRAQLEQISSEAEELFLDVADDFCQIPEILMKFHAWKQTDSAAYRDAYVSLCLPKIIGQLIRLQMVTWNPLRDHCPDIEKSPWYSVCMMYGFTETETEESLSIDPDVTLVPVLVEKIILPKLTEQIENCWDPMSTSQTLRLVGLINRLYHEYPSLRPCSKSLTTLFNGILDKIKASLDNDVFIPIFPKQSQDARTSFFQRQFCSGLKLFRNILSLQGILSDASLRDVAISSLLNRYLLSAMRVCSPTDAIAKAHVIVYTLPRVWLQSQSSDFNPSMDMFVQFLKFVANQLDKRNPIHLSQDARTSFFQRQFCSGLKLFRNILSLQGILSDASLRDVAISSLLNRYLLSAMRVCSPTDAIAKAHVIVYTLPRVWLQSQSSDFNPSMDMFVQFLKFVANQLDKRNPIHLVYVYNFTGSVQVGSRASNSEHNVNPTWWRITGLFQLQRIDSTTLAAWITPHGEVTLFPPKHTDPKRMGMSDELRAPFKIIIANNGAINYVAVNAKEKAWTSNLKRAFASTFQLQVEKSGLFTVNEGGLHGFCSTSYLVTNRTTHWQVRKTIDLKSCTPHGSGIHHSRMNVPNVPCLENTERKVVVSNEGFFELRPNKNSGVFVAKAITKGVTLVNIFESTGSAQYINSELELNFVKERMHPKEISLDVDKLLLTSLDYVNHHKDPTAGRSTASDDQQIRHVVYLLNHLTDALDATELDFEDPIDSHVAETFRVVGLMEFEALEKLFKEIDIGTSYRQETIRNLFFEFVSRIGTRASVLLTRDLVVKKSVKPSTAVQLLMALPFHIDEMSQDLVRECEILLALGSDRPDVKQAAVLSYATLIHHTFVGGKMTVDVFERYVKKYFDLFFNSPDYEQQMLYLLALSNLELGNVVEYLEPIVKGDYPQNTDIRFLAIWSTLSLAHVRPEKTYELYWPILESRDTPLQLRVAALMMLLMSKPSPARLMSIHEFMLSDTCPHLRNFYRTTILGLKKTTHPCYENMKDMMGFLSRHLPPEPKSKYWTGNYMDGTVHQSAIGIGIQSLLIADDKTDIPEVIYLRLDTESLRKYTGKFSVFIKIRGLAEIIEKITVPIIEIDQLKSILNGMKLQPIPQTPLHFEFILNVEGKAVLSYHINQTTVMNLTNGDIISRLQTIFLGETHINMQTIRWPFMNKYSVPTVLGTPAEVVIESTVATALRGNITFPTHSSTALRNHQIEMRYSSYSTCLSRSYNPFLNYEHQVQQDQGFLGYSPINSEIGLDMSTGQMFLSFIRPKMTNSGFSLKSRVSANIREFLLRDSETDTSNLYVFSESEDDKSVSVIDWNIGDLGTRVLLSVGVKKIVPSMFDFTNILTPENGNVPQFAGQALQTANILQVVTTHLGNYKNVKWLIQNEEDSRILVTIQMFQDLSNRDVYSTKLNIDLSHTNDLENRNATPLHRWTTQIRWTKTASKQSSTVQAIMKRVSGSNDWRMCLDGHYSPLVYAQSPGVFKVVATFGQITDTTEGQCPQKKSQISVSGSFDVDESTKKSLNALEKDTNCPGNLIKFTPPMLLHECQDRFNTLTKITNLAVQVKSNRMPVWYNDAITRLQHLYSSFMSYPDTTTRNWTTGMDVKVSMPSVNDHSINVDINGATLGSLAYFSRLYENTNNIKYNHLDTKLNTWGFYKTCSVVGNTLHTFADGEVNLAKLIVERNKSPCSLLLAADCTPKTSFAVFLQPLAGSELTNKFAIRYFVGQISIKYSPDDPEHVVVNNPLVTSGDLRMPIRNLTLSSNSHLIKHLWIHVTPDEILDIVDSVFFRGVQFDRKNLLQISTSFNFKSKVCGLCNPESKATADSFSYCFKS</sequence>
<evidence type="ECO:0000313" key="10">
    <source>
        <dbReference type="Proteomes" id="UP000092461"/>
    </source>
</evidence>
<dbReference type="GO" id="GO:0003677">
    <property type="term" value="F:DNA binding"/>
    <property type="evidence" value="ECO:0007669"/>
    <property type="project" value="InterPro"/>
</dbReference>
<dbReference type="PROSITE" id="PS51211">
    <property type="entry name" value="VITELLOGENIN"/>
    <property type="match status" value="1"/>
</dbReference>
<dbReference type="InterPro" id="IPR022783">
    <property type="entry name" value="GCFC_dom"/>
</dbReference>
<reference evidence="9" key="1">
    <citation type="submission" date="2020-05" db="UniProtKB">
        <authorList>
            <consortium name="EnsemblMetazoa"/>
        </authorList>
    </citation>
    <scope>IDENTIFICATION</scope>
    <source>
        <strain evidence="9">Jacobina</strain>
    </source>
</reference>
<feature type="region of interest" description="Disordered" evidence="7">
    <location>
        <begin position="1"/>
        <end position="122"/>
    </location>
</feature>
<dbReference type="PANTHER" id="PTHR12214">
    <property type="entry name" value="GC-RICH SEQUENCE DNA-BINDING FACTOR"/>
    <property type="match status" value="1"/>
</dbReference>
<comment type="subcellular location">
    <subcellularLocation>
        <location evidence="1">Nucleus</location>
    </subcellularLocation>
</comment>
<evidence type="ECO:0000256" key="6">
    <source>
        <dbReference type="SAM" id="Coils"/>
    </source>
</evidence>
<feature type="compositionally biased region" description="Polar residues" evidence="7">
    <location>
        <begin position="38"/>
        <end position="48"/>
    </location>
</feature>
<dbReference type="Gene3D" id="1.25.10.20">
    <property type="entry name" value="Vitellinogen, superhelical"/>
    <property type="match status" value="1"/>
</dbReference>
<keyword evidence="6" id="KW-0175">Coiled coil</keyword>
<dbReference type="InterPro" id="IPR015819">
    <property type="entry name" value="Lipid_transp_b-sht_shell"/>
</dbReference>
<evidence type="ECO:0000256" key="3">
    <source>
        <dbReference type="ARBA" id="ARBA00022729"/>
    </source>
</evidence>
<keyword evidence="10" id="KW-1185">Reference proteome</keyword>
<feature type="compositionally biased region" description="Basic and acidic residues" evidence="7">
    <location>
        <begin position="446"/>
        <end position="456"/>
    </location>
</feature>
<dbReference type="GO" id="GO:0000398">
    <property type="term" value="P:mRNA splicing, via spliceosome"/>
    <property type="evidence" value="ECO:0007669"/>
    <property type="project" value="InterPro"/>
</dbReference>
<dbReference type="Pfam" id="PF01347">
    <property type="entry name" value="Vitellogenin_N"/>
    <property type="match status" value="1"/>
</dbReference>